<dbReference type="InterPro" id="IPR036909">
    <property type="entry name" value="Cyt_c-like_dom_sf"/>
</dbReference>
<dbReference type="PROSITE" id="PS51007">
    <property type="entry name" value="CYTC"/>
    <property type="match status" value="1"/>
</dbReference>
<dbReference type="SUPFAM" id="SSF46626">
    <property type="entry name" value="Cytochrome c"/>
    <property type="match status" value="1"/>
</dbReference>
<organism evidence="6 7">
    <name type="scientific">Arcicella lustrica</name>
    <dbReference type="NCBI Taxonomy" id="2984196"/>
    <lineage>
        <taxon>Bacteria</taxon>
        <taxon>Pseudomonadati</taxon>
        <taxon>Bacteroidota</taxon>
        <taxon>Cytophagia</taxon>
        <taxon>Cytophagales</taxon>
        <taxon>Flectobacillaceae</taxon>
        <taxon>Arcicella</taxon>
    </lineage>
</organism>
<evidence type="ECO:0000256" key="2">
    <source>
        <dbReference type="ARBA" id="ARBA00022723"/>
    </source>
</evidence>
<dbReference type="RefSeq" id="WP_323259451.1">
    <property type="nucleotide sequence ID" value="NZ_JAYGIM010000010.1"/>
</dbReference>
<evidence type="ECO:0000313" key="6">
    <source>
        <dbReference type="EMBL" id="MEA5427756.1"/>
    </source>
</evidence>
<evidence type="ECO:0000256" key="3">
    <source>
        <dbReference type="ARBA" id="ARBA00023004"/>
    </source>
</evidence>
<dbReference type="InterPro" id="IPR009056">
    <property type="entry name" value="Cyt_c-like_dom"/>
</dbReference>
<evidence type="ECO:0000256" key="4">
    <source>
        <dbReference type="PROSITE-ProRule" id="PRU00433"/>
    </source>
</evidence>
<sequence length="203" mass="22370">MEIHYYKYKLLTLIGFGIALSAFQSTNHSVESNTLAYQSKKDSTETPQHFGWGRTPTKAEIERLDIDVRPDGKGLPAGTGLASKGKVIFETKCVACHGVGGIGGANGSLVINKNPSDKKKEKTIGNYWPYATTIFDYVRRAMPFNAPGSLTNEEVYHLTAYLLNANEIIDEKYVINAQTLPKVIMPAQKLYVPDDRKGGAEIK</sequence>
<name>A0ABU5SKD1_9BACT</name>
<evidence type="ECO:0000256" key="1">
    <source>
        <dbReference type="ARBA" id="ARBA00022617"/>
    </source>
</evidence>
<accession>A0ABU5SKD1</accession>
<protein>
    <submittedName>
        <fullName evidence="6">C-type cytochrome</fullName>
    </submittedName>
</protein>
<dbReference type="EMBL" id="JAYGIM010000010">
    <property type="protein sequence ID" value="MEA5427756.1"/>
    <property type="molecule type" value="Genomic_DNA"/>
</dbReference>
<keyword evidence="1 4" id="KW-0349">Heme</keyword>
<gene>
    <name evidence="6" type="ORF">VB798_14290</name>
</gene>
<dbReference type="Gene3D" id="1.10.760.10">
    <property type="entry name" value="Cytochrome c-like domain"/>
    <property type="match status" value="1"/>
</dbReference>
<comment type="caution">
    <text evidence="6">The sequence shown here is derived from an EMBL/GenBank/DDBJ whole genome shotgun (WGS) entry which is preliminary data.</text>
</comment>
<dbReference type="Proteomes" id="UP001302222">
    <property type="component" value="Unassembled WGS sequence"/>
</dbReference>
<keyword evidence="2 4" id="KW-0479">Metal-binding</keyword>
<evidence type="ECO:0000259" key="5">
    <source>
        <dbReference type="PROSITE" id="PS51007"/>
    </source>
</evidence>
<evidence type="ECO:0000313" key="7">
    <source>
        <dbReference type="Proteomes" id="UP001302222"/>
    </source>
</evidence>
<reference evidence="6 7" key="1">
    <citation type="submission" date="2023-12" db="EMBL/GenBank/DDBJ databases">
        <title>Novel species of the genus Arcicella isolated from rivers.</title>
        <authorList>
            <person name="Lu H."/>
        </authorList>
    </citation>
    <scope>NUCLEOTIDE SEQUENCE [LARGE SCALE GENOMIC DNA]</scope>
    <source>
        <strain evidence="6 7">DC25W</strain>
    </source>
</reference>
<keyword evidence="3 4" id="KW-0408">Iron</keyword>
<keyword evidence="7" id="KW-1185">Reference proteome</keyword>
<proteinExistence type="predicted"/>
<dbReference type="Pfam" id="PF00034">
    <property type="entry name" value="Cytochrom_C"/>
    <property type="match status" value="1"/>
</dbReference>
<feature type="domain" description="Cytochrome c" evidence="5">
    <location>
        <begin position="80"/>
        <end position="166"/>
    </location>
</feature>